<feature type="compositionally biased region" description="Polar residues" evidence="1">
    <location>
        <begin position="1"/>
        <end position="28"/>
    </location>
</feature>
<evidence type="ECO:0000313" key="3">
    <source>
        <dbReference type="Proteomes" id="UP001153269"/>
    </source>
</evidence>
<gene>
    <name evidence="2" type="ORF">PLEPLA_LOCUS29029</name>
</gene>
<sequence>MMVNTKAQKAAQQNSTTSKLPASTPQAKASSAAASMEAASEAAAEEGSMSRLRSVFRVIEDDFYEARIEACVDDVCDDVRSLASRPSTSLIQERVRGFEKAEGNDMCAFLEKWPITALSTDTFPTPPIIERAHRIGRLKASSATDSEREHQSEPLVVPSGCALSMMEEWESAVLSCCYLGHFSRESTHVVALSFVLKAVRRKPI</sequence>
<accession>A0A9N7YR37</accession>
<comment type="caution">
    <text evidence="2">The sequence shown here is derived from an EMBL/GenBank/DDBJ whole genome shotgun (WGS) entry which is preliminary data.</text>
</comment>
<dbReference type="EMBL" id="CADEAL010002596">
    <property type="protein sequence ID" value="CAB1441247.1"/>
    <property type="molecule type" value="Genomic_DNA"/>
</dbReference>
<dbReference type="Gene3D" id="3.30.70.1820">
    <property type="entry name" value="L1 transposable element, RRM domain"/>
    <property type="match status" value="1"/>
</dbReference>
<dbReference type="AlphaFoldDB" id="A0A9N7YR37"/>
<feature type="compositionally biased region" description="Low complexity" evidence="1">
    <location>
        <begin position="29"/>
        <end position="44"/>
    </location>
</feature>
<keyword evidence="3" id="KW-1185">Reference proteome</keyword>
<organism evidence="2 3">
    <name type="scientific">Pleuronectes platessa</name>
    <name type="common">European plaice</name>
    <dbReference type="NCBI Taxonomy" id="8262"/>
    <lineage>
        <taxon>Eukaryota</taxon>
        <taxon>Metazoa</taxon>
        <taxon>Chordata</taxon>
        <taxon>Craniata</taxon>
        <taxon>Vertebrata</taxon>
        <taxon>Euteleostomi</taxon>
        <taxon>Actinopterygii</taxon>
        <taxon>Neopterygii</taxon>
        <taxon>Teleostei</taxon>
        <taxon>Neoteleostei</taxon>
        <taxon>Acanthomorphata</taxon>
        <taxon>Carangaria</taxon>
        <taxon>Pleuronectiformes</taxon>
        <taxon>Pleuronectoidei</taxon>
        <taxon>Pleuronectidae</taxon>
        <taxon>Pleuronectes</taxon>
    </lineage>
</organism>
<protein>
    <submittedName>
        <fullName evidence="2">Uncharacterized protein</fullName>
    </submittedName>
</protein>
<proteinExistence type="predicted"/>
<evidence type="ECO:0000256" key="1">
    <source>
        <dbReference type="SAM" id="MobiDB-lite"/>
    </source>
</evidence>
<feature type="region of interest" description="Disordered" evidence="1">
    <location>
        <begin position="1"/>
        <end position="44"/>
    </location>
</feature>
<dbReference type="Proteomes" id="UP001153269">
    <property type="component" value="Unassembled WGS sequence"/>
</dbReference>
<evidence type="ECO:0000313" key="2">
    <source>
        <dbReference type="EMBL" id="CAB1441247.1"/>
    </source>
</evidence>
<name>A0A9N7YR37_PLEPL</name>
<reference evidence="2" key="1">
    <citation type="submission" date="2020-03" db="EMBL/GenBank/DDBJ databases">
        <authorList>
            <person name="Weist P."/>
        </authorList>
    </citation>
    <scope>NUCLEOTIDE SEQUENCE</scope>
</reference>